<dbReference type="GO" id="GO:0006094">
    <property type="term" value="P:gluconeogenesis"/>
    <property type="evidence" value="ECO:0007669"/>
    <property type="project" value="TreeGrafter"/>
</dbReference>
<dbReference type="Gene3D" id="3.20.20.70">
    <property type="entry name" value="Aldolase class I"/>
    <property type="match status" value="1"/>
</dbReference>
<feature type="region of interest" description="Disordered" evidence="2">
    <location>
        <begin position="619"/>
        <end position="641"/>
    </location>
</feature>
<dbReference type="Pfam" id="PF02436">
    <property type="entry name" value="PYC_OADA"/>
    <property type="match status" value="1"/>
</dbReference>
<feature type="domain" description="Pyruvate carboxyltransferase" evidence="4">
    <location>
        <begin position="5"/>
        <end position="283"/>
    </location>
</feature>
<reference evidence="5 6" key="1">
    <citation type="journal article" date="2014" name="Genome Announc.">
        <title>Draft Genome Sequence of Cytophaga fermentans JCM 21142T, a Facultative Anaerobe Isolated from Marine Mud.</title>
        <authorList>
            <person name="Starns D."/>
            <person name="Oshima K."/>
            <person name="Suda W."/>
            <person name="Iino T."/>
            <person name="Yuki M."/>
            <person name="Inoue J."/>
            <person name="Kitamura K."/>
            <person name="Iida T."/>
            <person name="Darby A."/>
            <person name="Hattori M."/>
            <person name="Ohkuma M."/>
        </authorList>
    </citation>
    <scope>NUCLEOTIDE SEQUENCE [LARGE SCALE GENOMIC DNA]</scope>
    <source>
        <strain evidence="5 6">JCM 21142</strain>
    </source>
</reference>
<feature type="domain" description="Lipoyl-binding" evidence="3">
    <location>
        <begin position="538"/>
        <end position="614"/>
    </location>
</feature>
<dbReference type="SUPFAM" id="SSF51230">
    <property type="entry name" value="Single hybrid motif"/>
    <property type="match status" value="3"/>
</dbReference>
<dbReference type="eggNOG" id="COG5016">
    <property type="taxonomic scope" value="Bacteria"/>
</dbReference>
<dbReference type="InterPro" id="IPR001882">
    <property type="entry name" value="Biotin_BS"/>
</dbReference>
<dbReference type="AlphaFoldDB" id="W7Y2K4"/>
<evidence type="ECO:0000259" key="3">
    <source>
        <dbReference type="PROSITE" id="PS50968"/>
    </source>
</evidence>
<dbReference type="CDD" id="cd07937">
    <property type="entry name" value="DRE_TIM_PC_TC_5S"/>
    <property type="match status" value="1"/>
</dbReference>
<dbReference type="SUPFAM" id="SSF89000">
    <property type="entry name" value="post-HMGL domain-like"/>
    <property type="match status" value="1"/>
</dbReference>
<keyword evidence="1" id="KW-0092">Biotin</keyword>
<dbReference type="InterPro" id="IPR000891">
    <property type="entry name" value="PYR_CT"/>
</dbReference>
<evidence type="ECO:0000313" key="5">
    <source>
        <dbReference type="EMBL" id="GAF02192.1"/>
    </source>
</evidence>
<dbReference type="Pfam" id="PF00682">
    <property type="entry name" value="HMGL-like"/>
    <property type="match status" value="1"/>
</dbReference>
<dbReference type="Pfam" id="PF00364">
    <property type="entry name" value="Biotin_lipoyl"/>
    <property type="match status" value="3"/>
</dbReference>
<dbReference type="PANTHER" id="PTHR43778">
    <property type="entry name" value="PYRUVATE CARBOXYLASE"/>
    <property type="match status" value="1"/>
</dbReference>
<gene>
    <name evidence="5" type="ORF">JCM21142_3820</name>
</gene>
<dbReference type="GO" id="GO:0004736">
    <property type="term" value="F:pyruvate carboxylase activity"/>
    <property type="evidence" value="ECO:0007669"/>
    <property type="project" value="UniProtKB-ARBA"/>
</dbReference>
<dbReference type="SUPFAM" id="SSF51569">
    <property type="entry name" value="Aldolase"/>
    <property type="match status" value="1"/>
</dbReference>
<keyword evidence="6" id="KW-1185">Reference proteome</keyword>
<dbReference type="GO" id="GO:0005737">
    <property type="term" value="C:cytoplasm"/>
    <property type="evidence" value="ECO:0007669"/>
    <property type="project" value="TreeGrafter"/>
</dbReference>
<evidence type="ECO:0000256" key="2">
    <source>
        <dbReference type="SAM" id="MobiDB-lite"/>
    </source>
</evidence>
<comment type="caution">
    <text evidence="5">The sequence shown here is derived from an EMBL/GenBank/DDBJ whole genome shotgun (WGS) entry which is preliminary data.</text>
</comment>
<dbReference type="PROSITE" id="PS50968">
    <property type="entry name" value="BIOTINYL_LIPOYL"/>
    <property type="match status" value="3"/>
</dbReference>
<dbReference type="PANTHER" id="PTHR43778:SF2">
    <property type="entry name" value="PYRUVATE CARBOXYLASE, MITOCHONDRIAL"/>
    <property type="match status" value="1"/>
</dbReference>
<evidence type="ECO:0000256" key="1">
    <source>
        <dbReference type="ARBA" id="ARBA00023267"/>
    </source>
</evidence>
<dbReference type="InterPro" id="IPR011053">
    <property type="entry name" value="Single_hybrid_motif"/>
</dbReference>
<proteinExistence type="predicted"/>
<feature type="domain" description="Lipoyl-binding" evidence="3">
    <location>
        <begin position="632"/>
        <end position="710"/>
    </location>
</feature>
<name>W7Y2K4_9BACT</name>
<accession>W7Y2K4</accession>
<dbReference type="RefSeq" id="WP_081735900.1">
    <property type="nucleotide sequence ID" value="NZ_BAMD01000007.1"/>
</dbReference>
<dbReference type="STRING" id="869213.GCA_000517085_00659"/>
<dbReference type="PROSITE" id="PS00188">
    <property type="entry name" value="BIOTIN"/>
    <property type="match status" value="3"/>
</dbReference>
<dbReference type="InterPro" id="IPR003379">
    <property type="entry name" value="Carboxylase_cons_dom"/>
</dbReference>
<evidence type="ECO:0000313" key="6">
    <source>
        <dbReference type="Proteomes" id="UP000019402"/>
    </source>
</evidence>
<feature type="domain" description="Lipoyl-binding" evidence="3">
    <location>
        <begin position="728"/>
        <end position="804"/>
    </location>
</feature>
<dbReference type="EMBL" id="BAMD01000007">
    <property type="protein sequence ID" value="GAF02192.1"/>
    <property type="molecule type" value="Genomic_DNA"/>
</dbReference>
<sequence>MSKKLLIRDLTLRDGQQSLFATRMRQEQIDRVLPFYKDANFYAMEVWGGAVPDSVMRYLNENPWTRLQSIKKAVGDVSKLTALSRGRNLFGYTPYTNDIIDGFCKNAISSGLGIMRIFDALNDINNVKSTIKYVKEHGGIADCAVCYTIDPDYKTASTSQDEKSLPKPVFTDEYFVNKAKELEKLGADMITIKDMSGLIPPMRVTKLVSEFKKAVQVPVDFHTHCTPGYGLAAVLSAIIAGADVVDTNIWNFAGGPAAPAIELIYLFTKKLGIEMDVNMEAVAKINKELYNIRQELADVDAGKNYPNPFNPLTDTLPAEIEAEFDKAIKNAKEGDEQELVRSCHAIEAYFNFPKPNELVKNAQIPGGMYTNMVAQLKALKSEDILEDAMKLIPQVRLDAGLPPLVTPTSQIVGAQAVNCAMDTKKGSAMYTNVSNQFISLVKGEYGETPIPVDPDFREKICGHKDERPFDTSTYKMQPNPVLDEFGGVKLAENEEEVLLLELFPMVAKNYLKGVKKAAWEAKQANNPATKEASSEAPKAVKKVSGKKITVPMPGRILQYLVKPGDKVEKDQPIAILEAMKMENSITSNYAGYVNSLLVDEGETVAADTAIMDIVSEPVTPSATSTTPNETAKAAQKATRPAKSITVPMPGKVLQYLVKQGDKIEKDQPVAILEAMKMENSITSNYAGYVNSLIVEEGETVAADTAIMNVVDQPVSPATSTEKAAPKAAPKATGPTKAVTVPMPGKILDIQVKPGDQVNKGQVVVILEAMKMENSISSDFAGTVNEIFVEVGDTVAADTKVLDLVQG</sequence>
<feature type="region of interest" description="Disordered" evidence="2">
    <location>
        <begin position="717"/>
        <end position="737"/>
    </location>
</feature>
<dbReference type="Gene3D" id="2.40.50.100">
    <property type="match status" value="3"/>
</dbReference>
<feature type="compositionally biased region" description="Polar residues" evidence="2">
    <location>
        <begin position="619"/>
        <end position="629"/>
    </location>
</feature>
<protein>
    <submittedName>
        <fullName evidence="5">2-oxoglutarate carboxylase large subunit</fullName>
    </submittedName>
</protein>
<dbReference type="FunFam" id="2.40.50.100:FF:000003">
    <property type="entry name" value="Acetyl-CoA carboxylase biotin carboxyl carrier protein"/>
    <property type="match status" value="3"/>
</dbReference>
<organism evidence="5 6">
    <name type="scientific">Saccharicrinis fermentans DSM 9555 = JCM 21142</name>
    <dbReference type="NCBI Taxonomy" id="869213"/>
    <lineage>
        <taxon>Bacteria</taxon>
        <taxon>Pseudomonadati</taxon>
        <taxon>Bacteroidota</taxon>
        <taxon>Bacteroidia</taxon>
        <taxon>Marinilabiliales</taxon>
        <taxon>Marinilabiliaceae</taxon>
        <taxon>Saccharicrinis</taxon>
    </lineage>
</organism>
<dbReference type="PROSITE" id="PS50991">
    <property type="entry name" value="PYR_CT"/>
    <property type="match status" value="1"/>
</dbReference>
<dbReference type="InterPro" id="IPR055268">
    <property type="entry name" value="PCB-like"/>
</dbReference>
<dbReference type="eggNOG" id="COG0511">
    <property type="taxonomic scope" value="Bacteria"/>
</dbReference>
<evidence type="ECO:0000259" key="4">
    <source>
        <dbReference type="PROSITE" id="PS50991"/>
    </source>
</evidence>
<dbReference type="InterPro" id="IPR013785">
    <property type="entry name" value="Aldolase_TIM"/>
</dbReference>
<dbReference type="CDD" id="cd06850">
    <property type="entry name" value="biotinyl_domain"/>
    <property type="match status" value="3"/>
</dbReference>
<dbReference type="Proteomes" id="UP000019402">
    <property type="component" value="Unassembled WGS sequence"/>
</dbReference>
<dbReference type="InterPro" id="IPR000089">
    <property type="entry name" value="Biotin_lipoyl"/>
</dbReference>